<protein>
    <submittedName>
        <fullName evidence="1">Uncharacterized protein</fullName>
    </submittedName>
</protein>
<evidence type="ECO:0000313" key="2">
    <source>
        <dbReference type="Proteomes" id="UP000807504"/>
    </source>
</evidence>
<sequence length="310" mass="35773">MGDYLHNTMFVEDLVEFYFKATNRSWKATDSVHDFKNEFEKSPFDPDIGFAFLNTYCEFHKHITALCLELRTKGGITDRATFSRYALNEAYLLFTEGYTHECFLAYCVHVLGIASTYYVFSEKDILESAVQVIALVLFSHQMTEDLMTYIFEKHSLIYIPRSKSETEKYRKHSAGLNMSPFRLIIGNAIYIGIAKNTHELSIMFQQEFELTLDALSFRRHVMKLVPEWFPEGYHPICFIEFCIMVCFTALSFYEAGYRGISSYAGEIIAVVLTQQMLKGDFMQKGGWEKLVKISTEIVIVDRQTSVGDGK</sequence>
<proteinExistence type="predicted"/>
<dbReference type="EMBL" id="JABXBU010000015">
    <property type="protein sequence ID" value="KAF8787076.1"/>
    <property type="molecule type" value="Genomic_DNA"/>
</dbReference>
<name>A0A8T0F7B7_ARGBR</name>
<keyword evidence="2" id="KW-1185">Reference proteome</keyword>
<organism evidence="1 2">
    <name type="scientific">Argiope bruennichi</name>
    <name type="common">Wasp spider</name>
    <name type="synonym">Aranea bruennichi</name>
    <dbReference type="NCBI Taxonomy" id="94029"/>
    <lineage>
        <taxon>Eukaryota</taxon>
        <taxon>Metazoa</taxon>
        <taxon>Ecdysozoa</taxon>
        <taxon>Arthropoda</taxon>
        <taxon>Chelicerata</taxon>
        <taxon>Arachnida</taxon>
        <taxon>Araneae</taxon>
        <taxon>Araneomorphae</taxon>
        <taxon>Entelegynae</taxon>
        <taxon>Araneoidea</taxon>
        <taxon>Araneidae</taxon>
        <taxon>Argiope</taxon>
    </lineage>
</organism>
<gene>
    <name evidence="1" type="ORF">HNY73_008707</name>
</gene>
<dbReference type="AlphaFoldDB" id="A0A8T0F7B7"/>
<reference evidence="1" key="2">
    <citation type="submission" date="2020-06" db="EMBL/GenBank/DDBJ databases">
        <authorList>
            <person name="Sheffer M."/>
        </authorList>
    </citation>
    <scope>NUCLEOTIDE SEQUENCE</scope>
</reference>
<evidence type="ECO:0000313" key="1">
    <source>
        <dbReference type="EMBL" id="KAF8787076.1"/>
    </source>
</evidence>
<accession>A0A8T0F7B7</accession>
<dbReference type="Proteomes" id="UP000807504">
    <property type="component" value="Unassembled WGS sequence"/>
</dbReference>
<reference evidence="1" key="1">
    <citation type="journal article" date="2020" name="bioRxiv">
        <title>Chromosome-level reference genome of the European wasp spider Argiope bruennichi: a resource for studies on range expansion and evolutionary adaptation.</title>
        <authorList>
            <person name="Sheffer M.M."/>
            <person name="Hoppe A."/>
            <person name="Krehenwinkel H."/>
            <person name="Uhl G."/>
            <person name="Kuss A.W."/>
            <person name="Jensen L."/>
            <person name="Jensen C."/>
            <person name="Gillespie R.G."/>
            <person name="Hoff K.J."/>
            <person name="Prost S."/>
        </authorList>
    </citation>
    <scope>NUCLEOTIDE SEQUENCE</scope>
</reference>
<comment type="caution">
    <text evidence="1">The sequence shown here is derived from an EMBL/GenBank/DDBJ whole genome shotgun (WGS) entry which is preliminary data.</text>
</comment>